<dbReference type="GO" id="GO:0006508">
    <property type="term" value="P:proteolysis"/>
    <property type="evidence" value="ECO:0007669"/>
    <property type="project" value="UniProtKB-KW"/>
</dbReference>
<dbReference type="Proteomes" id="UP000245207">
    <property type="component" value="Unassembled WGS sequence"/>
</dbReference>
<dbReference type="Gene3D" id="3.30.70.80">
    <property type="entry name" value="Peptidase S8 propeptide/proteinase inhibitor I9"/>
    <property type="match status" value="1"/>
</dbReference>
<feature type="domain" description="Peptidase S8/S53" evidence="5">
    <location>
        <begin position="129"/>
        <end position="461"/>
    </location>
</feature>
<reference evidence="7 8" key="1">
    <citation type="journal article" date="2018" name="Mol. Plant">
        <title>The genome of Artemisia annua provides insight into the evolution of Asteraceae family and artemisinin biosynthesis.</title>
        <authorList>
            <person name="Shen Q."/>
            <person name="Zhang L."/>
            <person name="Liao Z."/>
            <person name="Wang S."/>
            <person name="Yan T."/>
            <person name="Shi P."/>
            <person name="Liu M."/>
            <person name="Fu X."/>
            <person name="Pan Q."/>
            <person name="Wang Y."/>
            <person name="Lv Z."/>
            <person name="Lu X."/>
            <person name="Zhang F."/>
            <person name="Jiang W."/>
            <person name="Ma Y."/>
            <person name="Chen M."/>
            <person name="Hao X."/>
            <person name="Li L."/>
            <person name="Tang Y."/>
            <person name="Lv G."/>
            <person name="Zhou Y."/>
            <person name="Sun X."/>
            <person name="Brodelius P.E."/>
            <person name="Rose J.K.C."/>
            <person name="Tang K."/>
        </authorList>
    </citation>
    <scope>NUCLEOTIDE SEQUENCE [LARGE SCALE GENOMIC DNA]</scope>
    <source>
        <strain evidence="8">cv. Huhao1</strain>
        <tissue evidence="7">Leaf</tissue>
    </source>
</reference>
<gene>
    <name evidence="7" type="ORF">CTI12_AA535380</name>
</gene>
<proteinExistence type="inferred from homology"/>
<organism evidence="7 8">
    <name type="scientific">Artemisia annua</name>
    <name type="common">Sweet wormwood</name>
    <dbReference type="NCBI Taxonomy" id="35608"/>
    <lineage>
        <taxon>Eukaryota</taxon>
        <taxon>Viridiplantae</taxon>
        <taxon>Streptophyta</taxon>
        <taxon>Embryophyta</taxon>
        <taxon>Tracheophyta</taxon>
        <taxon>Spermatophyta</taxon>
        <taxon>Magnoliopsida</taxon>
        <taxon>eudicotyledons</taxon>
        <taxon>Gunneridae</taxon>
        <taxon>Pentapetalae</taxon>
        <taxon>asterids</taxon>
        <taxon>campanulids</taxon>
        <taxon>Asterales</taxon>
        <taxon>Asteraceae</taxon>
        <taxon>Asteroideae</taxon>
        <taxon>Anthemideae</taxon>
        <taxon>Artemisiinae</taxon>
        <taxon>Artemisia</taxon>
    </lineage>
</organism>
<dbReference type="GO" id="GO:0004252">
    <property type="term" value="F:serine-type endopeptidase activity"/>
    <property type="evidence" value="ECO:0007669"/>
    <property type="project" value="InterPro"/>
</dbReference>
<feature type="domain" description="Inhibitor I9" evidence="6">
    <location>
        <begin position="24"/>
        <end position="105"/>
    </location>
</feature>
<dbReference type="STRING" id="35608.A0A2U1L373"/>
<dbReference type="FunFam" id="3.30.70.80:FF:000003">
    <property type="entry name" value="Subtilisin-like protease SBT1.9"/>
    <property type="match status" value="1"/>
</dbReference>
<dbReference type="Gene3D" id="3.40.50.200">
    <property type="entry name" value="Peptidase S8/S53 domain"/>
    <property type="match status" value="1"/>
</dbReference>
<dbReference type="OrthoDB" id="206201at2759"/>
<keyword evidence="8" id="KW-1185">Reference proteome</keyword>
<dbReference type="Pfam" id="PF05922">
    <property type="entry name" value="Inhibitor_I9"/>
    <property type="match status" value="1"/>
</dbReference>
<dbReference type="SUPFAM" id="SSF52743">
    <property type="entry name" value="Subtilisin-like"/>
    <property type="match status" value="1"/>
</dbReference>
<name>A0A2U1L373_ARTAN</name>
<dbReference type="Pfam" id="PF00082">
    <property type="entry name" value="Peptidase_S8"/>
    <property type="match status" value="1"/>
</dbReference>
<keyword evidence="4" id="KW-0812">Transmembrane</keyword>
<evidence type="ECO:0000313" key="7">
    <source>
        <dbReference type="EMBL" id="PWA43459.1"/>
    </source>
</evidence>
<keyword evidence="2" id="KW-0732">Signal</keyword>
<evidence type="ECO:0000256" key="4">
    <source>
        <dbReference type="SAM" id="Phobius"/>
    </source>
</evidence>
<evidence type="ECO:0000313" key="8">
    <source>
        <dbReference type="Proteomes" id="UP000245207"/>
    </source>
</evidence>
<evidence type="ECO:0000256" key="2">
    <source>
        <dbReference type="ARBA" id="ARBA00022729"/>
    </source>
</evidence>
<dbReference type="InterPro" id="IPR000209">
    <property type="entry name" value="Peptidase_S8/S53_dom"/>
</dbReference>
<comment type="similarity">
    <text evidence="1 3">Belongs to the peptidase S8 family.</text>
</comment>
<comment type="caution">
    <text evidence="7">The sequence shown here is derived from an EMBL/GenBank/DDBJ whole genome shotgun (WGS) entry which is preliminary data.</text>
</comment>
<keyword evidence="7" id="KW-0645">Protease</keyword>
<dbReference type="PANTHER" id="PTHR10795">
    <property type="entry name" value="PROPROTEIN CONVERTASE SUBTILISIN/KEXIN"/>
    <property type="match status" value="1"/>
</dbReference>
<sequence length="465" mass="50976">MGLHIWNMSFIVFNCIITMAYSATYIVHMNSSAMPKPYSSPHSWYLATLQSVSDQSAAHISTKKLIYSYTHAIQGFSATLTSSEHDNIKKIPGYLFSTEEKRVQLLTTHSTRFMGLNSDFGAWPNSRYGKDVIIGVVDSGVWPESKSYNDEGIDEIPSRWRGECQADTQFNSSLCNKKLIGARHFNKGYLRSHPKADITMNSTRDIVGHGTHTSSIAAGNFVKGASYFGYGMDVVAAIDQAIIDGVDVLSMSVHSDTKSSIKSHTTPWHKDPIAIASFTATKKGIFVSMTGGNGGSNFPTISNDMPWVLTVAAGTMDRQFSCLITLGNGVFAPGSSLYHDSFTSSQIPMFFMGQCNNISHGAQNKIGVCSSENEPLGSQFLMVQNSKVAAGVFITDKDFKLEFTEYDFPVVFVSLQDGRIVRDYIREEGGQATGKISFHLTRLGIVPAPMVSEFSSRGPSMAFQY</sequence>
<evidence type="ECO:0000259" key="5">
    <source>
        <dbReference type="Pfam" id="PF00082"/>
    </source>
</evidence>
<dbReference type="InterPro" id="IPR036852">
    <property type="entry name" value="Peptidase_S8/S53_dom_sf"/>
</dbReference>
<dbReference type="InterPro" id="IPR010259">
    <property type="entry name" value="S8pro/Inhibitor_I9"/>
</dbReference>
<accession>A0A2U1L373</accession>
<keyword evidence="4" id="KW-0472">Membrane</keyword>
<evidence type="ECO:0000256" key="1">
    <source>
        <dbReference type="ARBA" id="ARBA00011073"/>
    </source>
</evidence>
<dbReference type="InterPro" id="IPR045051">
    <property type="entry name" value="SBT"/>
</dbReference>
<comment type="caution">
    <text evidence="3">Lacks conserved residue(s) required for the propagation of feature annotation.</text>
</comment>
<protein>
    <submittedName>
        <fullName evidence="7">Subtilisin-like protease</fullName>
    </submittedName>
</protein>
<keyword evidence="4" id="KW-1133">Transmembrane helix</keyword>
<dbReference type="EMBL" id="PKPP01011815">
    <property type="protein sequence ID" value="PWA43459.1"/>
    <property type="molecule type" value="Genomic_DNA"/>
</dbReference>
<dbReference type="AlphaFoldDB" id="A0A2U1L373"/>
<dbReference type="PROSITE" id="PS51892">
    <property type="entry name" value="SUBTILASE"/>
    <property type="match status" value="1"/>
</dbReference>
<evidence type="ECO:0000259" key="6">
    <source>
        <dbReference type="Pfam" id="PF05922"/>
    </source>
</evidence>
<evidence type="ECO:0000256" key="3">
    <source>
        <dbReference type="PROSITE-ProRule" id="PRU01240"/>
    </source>
</evidence>
<keyword evidence="7" id="KW-0378">Hydrolase</keyword>
<feature type="transmembrane region" description="Helical" evidence="4">
    <location>
        <begin position="6"/>
        <end position="27"/>
    </location>
</feature>
<dbReference type="InterPro" id="IPR037045">
    <property type="entry name" value="S8pro/Inhibitor_I9_sf"/>
</dbReference>